<dbReference type="PANTHER" id="PTHR13414">
    <property type="entry name" value="HUEL-CATION TRANSPORTER"/>
    <property type="match status" value="1"/>
</dbReference>
<dbReference type="PANTHER" id="PTHR13414:SF9">
    <property type="entry name" value="PROTON-COUPLED ZINC ANTIPORTER SLC30A9, MITOCHONDRIAL"/>
    <property type="match status" value="1"/>
</dbReference>
<dbReference type="InterPro" id="IPR027469">
    <property type="entry name" value="Cation_efflux_TMD_sf"/>
</dbReference>
<dbReference type="InterPro" id="IPR002524">
    <property type="entry name" value="Cation_efflux"/>
</dbReference>
<evidence type="ECO:0000256" key="5">
    <source>
        <dbReference type="ARBA" id="ARBA00023136"/>
    </source>
</evidence>
<dbReference type="GO" id="GO:0006829">
    <property type="term" value="P:zinc ion transport"/>
    <property type="evidence" value="ECO:0007669"/>
    <property type="project" value="InterPro"/>
</dbReference>
<feature type="transmembrane region" description="Helical" evidence="6">
    <location>
        <begin position="117"/>
        <end position="138"/>
    </location>
</feature>
<organism evidence="8 9">
    <name type="scientific">Nostoc punctiforme (strain ATCC 29133 / PCC 73102)</name>
    <dbReference type="NCBI Taxonomy" id="63737"/>
    <lineage>
        <taxon>Bacteria</taxon>
        <taxon>Bacillati</taxon>
        <taxon>Cyanobacteriota</taxon>
        <taxon>Cyanophyceae</taxon>
        <taxon>Nostocales</taxon>
        <taxon>Nostocaceae</taxon>
        <taxon>Nostoc</taxon>
    </lineage>
</organism>
<dbReference type="STRING" id="63737.Npun_R3104"/>
<name>B2IXQ7_NOSP7</name>
<reference evidence="9" key="1">
    <citation type="submission" date="2008-04" db="EMBL/GenBank/DDBJ databases">
        <title>Complete sequence of chromosome of Nostoc punctiforme ATCC 29133.</title>
        <authorList>
            <consortium name="US DOE Joint Genome Institute"/>
            <person name="Copeland A."/>
            <person name="Lucas S."/>
            <person name="Lapidus A."/>
            <person name="Glavina del Rio T."/>
            <person name="Dalin E."/>
            <person name="Tice H."/>
            <person name="Pitluck S."/>
            <person name="Chain P."/>
            <person name="Malfatti S."/>
            <person name="Shin M."/>
            <person name="Vergez L."/>
            <person name="Schmutz J."/>
            <person name="Larimer F."/>
            <person name="Land M."/>
            <person name="Hauser L."/>
            <person name="Kyrpides N."/>
            <person name="Kim E."/>
            <person name="Meeks J.C."/>
            <person name="Elhai J."/>
            <person name="Campbell E.L."/>
            <person name="Thiel T."/>
            <person name="Longmire J."/>
            <person name="Potts M."/>
            <person name="Atlas R."/>
        </authorList>
    </citation>
    <scope>NUCLEOTIDE SEQUENCE [LARGE SCALE GENOMIC DNA]</scope>
    <source>
        <strain evidence="9">ATCC 29133 / PCC 73102</strain>
    </source>
</reference>
<dbReference type="InterPro" id="IPR058533">
    <property type="entry name" value="Cation_efflux_TM"/>
</dbReference>
<evidence type="ECO:0000259" key="7">
    <source>
        <dbReference type="Pfam" id="PF01545"/>
    </source>
</evidence>
<keyword evidence="3 6" id="KW-0812">Transmembrane</keyword>
<keyword evidence="5 6" id="KW-0472">Membrane</keyword>
<dbReference type="PhylomeDB" id="B2IXQ7"/>
<keyword evidence="2" id="KW-0813">Transport</keyword>
<dbReference type="EnsemblBacteria" id="ACC81585">
    <property type="protein sequence ID" value="ACC81585"/>
    <property type="gene ID" value="Npun_R3104"/>
</dbReference>
<sequence>MATDSSKKTIFAAMGANLAIAITKFIAAAITGSSAMISEGIHSIGDTSDQLLLLLGLSRSQKPADDSHPFGYGQELYFWTLIVAILIFAIGGGMSIYEGITHLINPSPLEDPMWNYIVLGVAIILEGSSWTVALREFLPTKGKQNFWQAIKNSKDPTVFTVLFEDTAAILGLLVALIGIFLGHLFNNVYFDGIASIIIGIILALVAVLLARESKGLLVGESANPQTIANIRSLSKTEPRVQKVIRILTMQLAPQEVLLNLEIQFSNNLTGEEIALTVD</sequence>
<dbReference type="Pfam" id="PF01545">
    <property type="entry name" value="Cation_efflux"/>
    <property type="match status" value="1"/>
</dbReference>
<keyword evidence="4 6" id="KW-1133">Transmembrane helix</keyword>
<dbReference type="InterPro" id="IPR040177">
    <property type="entry name" value="SLC30A9"/>
</dbReference>
<proteinExistence type="predicted"/>
<evidence type="ECO:0000313" key="9">
    <source>
        <dbReference type="Proteomes" id="UP000001191"/>
    </source>
</evidence>
<evidence type="ECO:0000256" key="6">
    <source>
        <dbReference type="SAM" id="Phobius"/>
    </source>
</evidence>
<dbReference type="eggNOG" id="COG0053">
    <property type="taxonomic scope" value="Bacteria"/>
</dbReference>
<dbReference type="KEGG" id="npu:Npun_R3104"/>
<evidence type="ECO:0000256" key="1">
    <source>
        <dbReference type="ARBA" id="ARBA00004141"/>
    </source>
</evidence>
<accession>B2IXQ7</accession>
<dbReference type="RefSeq" id="WP_012409571.1">
    <property type="nucleotide sequence ID" value="NC_010628.1"/>
</dbReference>
<keyword evidence="9" id="KW-1185">Reference proteome</keyword>
<reference evidence="8 9" key="2">
    <citation type="journal article" date="2013" name="Plant Physiol.">
        <title>A Nostoc punctiforme Sugar Transporter Necessary to Establish a Cyanobacterium-Plant Symbiosis.</title>
        <authorList>
            <person name="Ekman M."/>
            <person name="Picossi S."/>
            <person name="Campbell E.L."/>
            <person name="Meeks J.C."/>
            <person name="Flores E."/>
        </authorList>
    </citation>
    <scope>NUCLEOTIDE SEQUENCE [LARGE SCALE GENOMIC DNA]</scope>
    <source>
        <strain evidence="9">ATCC 29133 / PCC 73102</strain>
    </source>
</reference>
<dbReference type="Proteomes" id="UP000001191">
    <property type="component" value="Chromosome"/>
</dbReference>
<dbReference type="GO" id="GO:0016020">
    <property type="term" value="C:membrane"/>
    <property type="evidence" value="ECO:0007669"/>
    <property type="project" value="UniProtKB-SubCell"/>
</dbReference>
<feature type="transmembrane region" description="Helical" evidence="6">
    <location>
        <begin position="158"/>
        <end position="182"/>
    </location>
</feature>
<dbReference type="EMBL" id="CP001037">
    <property type="protein sequence ID" value="ACC81585.1"/>
    <property type="molecule type" value="Genomic_DNA"/>
</dbReference>
<dbReference type="AlphaFoldDB" id="B2IXQ7"/>
<protein>
    <submittedName>
        <fullName evidence="8">Cation diffusion facilitator family transporter</fullName>
    </submittedName>
</protein>
<evidence type="ECO:0000256" key="3">
    <source>
        <dbReference type="ARBA" id="ARBA00022692"/>
    </source>
</evidence>
<dbReference type="SUPFAM" id="SSF161111">
    <property type="entry name" value="Cation efflux protein transmembrane domain-like"/>
    <property type="match status" value="1"/>
</dbReference>
<feature type="transmembrane region" description="Helical" evidence="6">
    <location>
        <begin position="188"/>
        <end position="210"/>
    </location>
</feature>
<feature type="domain" description="Cation efflux protein transmembrane" evidence="7">
    <location>
        <begin position="10"/>
        <end position="217"/>
    </location>
</feature>
<feature type="transmembrane region" description="Helical" evidence="6">
    <location>
        <begin position="76"/>
        <end position="97"/>
    </location>
</feature>
<dbReference type="GO" id="GO:0008324">
    <property type="term" value="F:monoatomic cation transmembrane transporter activity"/>
    <property type="evidence" value="ECO:0007669"/>
    <property type="project" value="InterPro"/>
</dbReference>
<dbReference type="Gene3D" id="1.20.1510.10">
    <property type="entry name" value="Cation efflux protein transmembrane domain"/>
    <property type="match status" value="1"/>
</dbReference>
<comment type="subcellular location">
    <subcellularLocation>
        <location evidence="1">Membrane</location>
        <topology evidence="1">Multi-pass membrane protein</topology>
    </subcellularLocation>
</comment>
<evidence type="ECO:0000256" key="2">
    <source>
        <dbReference type="ARBA" id="ARBA00022448"/>
    </source>
</evidence>
<dbReference type="NCBIfam" id="TIGR01297">
    <property type="entry name" value="CDF"/>
    <property type="match status" value="1"/>
</dbReference>
<gene>
    <name evidence="8" type="ordered locus">Npun_R3104</name>
</gene>
<evidence type="ECO:0000256" key="4">
    <source>
        <dbReference type="ARBA" id="ARBA00022989"/>
    </source>
</evidence>
<dbReference type="HOGENOM" id="CLU_021126_0_1_3"/>
<evidence type="ECO:0000313" key="8">
    <source>
        <dbReference type="EMBL" id="ACC81585.1"/>
    </source>
</evidence>